<feature type="region of interest" description="Disordered" evidence="4">
    <location>
        <begin position="1"/>
        <end position="27"/>
    </location>
</feature>
<dbReference type="SUPFAM" id="SSF46894">
    <property type="entry name" value="C-terminal effector domain of the bipartite response regulators"/>
    <property type="match status" value="1"/>
</dbReference>
<evidence type="ECO:0000256" key="1">
    <source>
        <dbReference type="ARBA" id="ARBA00023015"/>
    </source>
</evidence>
<evidence type="ECO:0000256" key="4">
    <source>
        <dbReference type="SAM" id="MobiDB-lite"/>
    </source>
</evidence>
<keyword evidence="1" id="KW-0805">Transcription regulation</keyword>
<evidence type="ECO:0000313" key="7">
    <source>
        <dbReference type="Proteomes" id="UP000199665"/>
    </source>
</evidence>
<dbReference type="RefSeq" id="WP_090462023.1">
    <property type="nucleotide sequence ID" value="NZ_FNRV01000001.1"/>
</dbReference>
<accession>A0ABY0XM95</accession>
<dbReference type="InterPro" id="IPR036388">
    <property type="entry name" value="WH-like_DNA-bd_sf"/>
</dbReference>
<evidence type="ECO:0000313" key="6">
    <source>
        <dbReference type="EMBL" id="SEB67035.1"/>
    </source>
</evidence>
<protein>
    <submittedName>
        <fullName evidence="6">LuxR family transcriptional regulator, quorum-sensing transcription factor LasR</fullName>
    </submittedName>
</protein>
<evidence type="ECO:0000256" key="3">
    <source>
        <dbReference type="ARBA" id="ARBA00023163"/>
    </source>
</evidence>
<dbReference type="InterPro" id="IPR000792">
    <property type="entry name" value="Tscrpt_reg_LuxR_C"/>
</dbReference>
<name>A0ABY0XM95_9PSED</name>
<comment type="caution">
    <text evidence="6">The sequence shown here is derived from an EMBL/GenBank/DDBJ whole genome shotgun (WGS) entry which is preliminary data.</text>
</comment>
<evidence type="ECO:0000259" key="5">
    <source>
        <dbReference type="PROSITE" id="PS50043"/>
    </source>
</evidence>
<feature type="domain" description="HTH luxR-type" evidence="5">
    <location>
        <begin position="24"/>
        <end position="89"/>
    </location>
</feature>
<dbReference type="InterPro" id="IPR016032">
    <property type="entry name" value="Sig_transdc_resp-reg_C-effctor"/>
</dbReference>
<feature type="compositionally biased region" description="Polar residues" evidence="4">
    <location>
        <begin position="1"/>
        <end position="10"/>
    </location>
</feature>
<dbReference type="Pfam" id="PF00196">
    <property type="entry name" value="GerE"/>
    <property type="match status" value="1"/>
</dbReference>
<sequence length="94" mass="10559">MHRSATTSVRASPAPADVLHQESDPSEEITLTTREKEVLQWVFAGKSSWEISVIFSCTEAGVNYHLTNIRRKFGVSSRWVAMVMALEQGLIQRP</sequence>
<keyword evidence="2" id="KW-0238">DNA-binding</keyword>
<dbReference type="CDD" id="cd06170">
    <property type="entry name" value="LuxR_C_like"/>
    <property type="match status" value="1"/>
</dbReference>
<dbReference type="PROSITE" id="PS50043">
    <property type="entry name" value="HTH_LUXR_2"/>
    <property type="match status" value="1"/>
</dbReference>
<keyword evidence="3" id="KW-0804">Transcription</keyword>
<dbReference type="PANTHER" id="PTHR44688">
    <property type="entry name" value="DNA-BINDING TRANSCRIPTIONAL ACTIVATOR DEVR_DOSR"/>
    <property type="match status" value="1"/>
</dbReference>
<evidence type="ECO:0000256" key="2">
    <source>
        <dbReference type="ARBA" id="ARBA00023125"/>
    </source>
</evidence>
<gene>
    <name evidence="6" type="ORF">SAMN05216205_0294</name>
</gene>
<dbReference type="PRINTS" id="PR00038">
    <property type="entry name" value="HTHLUXR"/>
</dbReference>
<dbReference type="SMART" id="SM00421">
    <property type="entry name" value="HTH_LUXR"/>
    <property type="match status" value="1"/>
</dbReference>
<reference evidence="6 7" key="1">
    <citation type="submission" date="2016-10" db="EMBL/GenBank/DDBJ databases">
        <authorList>
            <person name="Varghese N."/>
            <person name="Submissions S."/>
        </authorList>
    </citation>
    <scope>NUCLEOTIDE SEQUENCE [LARGE SCALE GENOMIC DNA]</scope>
    <source>
        <strain evidence="6 7">DSM 18327</strain>
    </source>
</reference>
<proteinExistence type="predicted"/>
<dbReference type="Proteomes" id="UP000199665">
    <property type="component" value="Unassembled WGS sequence"/>
</dbReference>
<organism evidence="6 7">
    <name type="scientific">Pseudomonas mohnii</name>
    <dbReference type="NCBI Taxonomy" id="395600"/>
    <lineage>
        <taxon>Bacteria</taxon>
        <taxon>Pseudomonadati</taxon>
        <taxon>Pseudomonadota</taxon>
        <taxon>Gammaproteobacteria</taxon>
        <taxon>Pseudomonadales</taxon>
        <taxon>Pseudomonadaceae</taxon>
        <taxon>Pseudomonas</taxon>
    </lineage>
</organism>
<dbReference type="Gene3D" id="1.10.10.10">
    <property type="entry name" value="Winged helix-like DNA-binding domain superfamily/Winged helix DNA-binding domain"/>
    <property type="match status" value="1"/>
</dbReference>
<dbReference type="EMBL" id="FNRV01000001">
    <property type="protein sequence ID" value="SEB67035.1"/>
    <property type="molecule type" value="Genomic_DNA"/>
</dbReference>
<keyword evidence="7" id="KW-1185">Reference proteome</keyword>
<dbReference type="PANTHER" id="PTHR44688:SF16">
    <property type="entry name" value="DNA-BINDING TRANSCRIPTIONAL ACTIVATOR DEVR_DOSR"/>
    <property type="match status" value="1"/>
</dbReference>